<evidence type="ECO:0000256" key="2">
    <source>
        <dbReference type="PIRSR" id="PIRSR601765-1"/>
    </source>
</evidence>
<dbReference type="RefSeq" id="WP_090764276.1">
    <property type="nucleotide sequence ID" value="NZ_FMZH01000001.1"/>
</dbReference>
<evidence type="ECO:0000256" key="1">
    <source>
        <dbReference type="ARBA" id="ARBA00006217"/>
    </source>
</evidence>
<dbReference type="PANTHER" id="PTHR11002:SF79">
    <property type="entry name" value="CARBONIC ANHYDRASE 2"/>
    <property type="match status" value="1"/>
</dbReference>
<keyword evidence="2" id="KW-0479">Metal-binding</keyword>
<dbReference type="AlphaFoldDB" id="A0A1G6JUF9"/>
<reference evidence="4" key="1">
    <citation type="submission" date="2016-10" db="EMBL/GenBank/DDBJ databases">
        <authorList>
            <person name="Varghese N."/>
            <person name="Submissions S."/>
        </authorList>
    </citation>
    <scope>NUCLEOTIDE SEQUENCE [LARGE SCALE GENOMIC DNA]</scope>
    <source>
        <strain evidence="4">DSM 18609</strain>
    </source>
</reference>
<keyword evidence="2" id="KW-0862">Zinc</keyword>
<dbReference type="NCBIfam" id="NF011765">
    <property type="entry name" value="PRK15219.1"/>
    <property type="match status" value="1"/>
</dbReference>
<evidence type="ECO:0000313" key="3">
    <source>
        <dbReference type="EMBL" id="SDC22298.1"/>
    </source>
</evidence>
<dbReference type="PROSITE" id="PS51257">
    <property type="entry name" value="PROKAR_LIPOPROTEIN"/>
    <property type="match status" value="1"/>
</dbReference>
<dbReference type="EMBL" id="FMZH01000001">
    <property type="protein sequence ID" value="SDC22298.1"/>
    <property type="molecule type" value="Genomic_DNA"/>
</dbReference>
<gene>
    <name evidence="3" type="ORF">SAMN04488024_101558</name>
</gene>
<dbReference type="GO" id="GO:0008270">
    <property type="term" value="F:zinc ion binding"/>
    <property type="evidence" value="ECO:0007669"/>
    <property type="project" value="InterPro"/>
</dbReference>
<dbReference type="SUPFAM" id="SSF53056">
    <property type="entry name" value="beta-carbonic anhydrase, cab"/>
    <property type="match status" value="1"/>
</dbReference>
<dbReference type="PANTHER" id="PTHR11002">
    <property type="entry name" value="CARBONIC ANHYDRASE"/>
    <property type="match status" value="1"/>
</dbReference>
<dbReference type="Pfam" id="PF00484">
    <property type="entry name" value="Pro_CA"/>
    <property type="match status" value="1"/>
</dbReference>
<name>A0A1G6JUF9_9SPHI</name>
<sequence>MRKIYTLGIIGTLLLGACNQTAEKKAQSNNVDTVVVPKADILISEALTSEQQEKLTPDSVLQRMKNGNKDFTEDNLTIRNSTERVRRASLGQYPKAVVLSCLDSRVPVEDVFHSGIGNLFVARVAGNIINDDILGSLEYSCKVSGAKLIVVLGHEYCGAVKSAIDDVKLGNITSLLAKIQPAVQHAKASFKGKTTSSNPDFVAAVCDENVKESIRLIREKSPILNEMEKSGKIKIIGGVYDMNSGKVEFFN</sequence>
<feature type="binding site" evidence="2">
    <location>
        <position position="154"/>
    </location>
    <ligand>
        <name>Zn(2+)</name>
        <dbReference type="ChEBI" id="CHEBI:29105"/>
    </ligand>
</feature>
<comment type="cofactor">
    <cofactor evidence="2">
        <name>Zn(2+)</name>
        <dbReference type="ChEBI" id="CHEBI:29105"/>
    </cofactor>
    <text evidence="2">Binds 1 zinc ion per subunit.</text>
</comment>
<dbReference type="InterPro" id="IPR036874">
    <property type="entry name" value="Carbonic_anhydrase_sf"/>
</dbReference>
<dbReference type="GO" id="GO:0004089">
    <property type="term" value="F:carbonate dehydratase activity"/>
    <property type="evidence" value="ECO:0007669"/>
    <property type="project" value="InterPro"/>
</dbReference>
<feature type="binding site" evidence="2">
    <location>
        <position position="101"/>
    </location>
    <ligand>
        <name>Zn(2+)</name>
        <dbReference type="ChEBI" id="CHEBI:29105"/>
    </ligand>
</feature>
<proteinExistence type="inferred from homology"/>
<keyword evidence="4" id="KW-1185">Reference proteome</keyword>
<dbReference type="STRING" id="390242.SAMN04488024_101558"/>
<dbReference type="Gene3D" id="3.40.1050.10">
    <property type="entry name" value="Carbonic anhydrase"/>
    <property type="match status" value="1"/>
</dbReference>
<dbReference type="SMART" id="SM00947">
    <property type="entry name" value="Pro_CA"/>
    <property type="match status" value="1"/>
</dbReference>
<organism evidence="3 4">
    <name type="scientific">Pedobacter soli</name>
    <dbReference type="NCBI Taxonomy" id="390242"/>
    <lineage>
        <taxon>Bacteria</taxon>
        <taxon>Pseudomonadati</taxon>
        <taxon>Bacteroidota</taxon>
        <taxon>Sphingobacteriia</taxon>
        <taxon>Sphingobacteriales</taxon>
        <taxon>Sphingobacteriaceae</taxon>
        <taxon>Pedobacter</taxon>
    </lineage>
</organism>
<accession>A0A1G6JUF9</accession>
<dbReference type="Proteomes" id="UP000199455">
    <property type="component" value="Unassembled WGS sequence"/>
</dbReference>
<protein>
    <submittedName>
        <fullName evidence="3">Carbonic anhydrase</fullName>
    </submittedName>
</protein>
<feature type="binding site" evidence="2">
    <location>
        <position position="157"/>
    </location>
    <ligand>
        <name>Zn(2+)</name>
        <dbReference type="ChEBI" id="CHEBI:29105"/>
    </ligand>
</feature>
<feature type="binding site" evidence="2">
    <location>
        <position position="103"/>
    </location>
    <ligand>
        <name>Zn(2+)</name>
        <dbReference type="ChEBI" id="CHEBI:29105"/>
    </ligand>
</feature>
<dbReference type="InterPro" id="IPR001765">
    <property type="entry name" value="Carbonic_anhydrase"/>
</dbReference>
<comment type="similarity">
    <text evidence="1">Belongs to the beta-class carbonic anhydrase family.</text>
</comment>
<dbReference type="CDD" id="cd03378">
    <property type="entry name" value="beta_CA_cladeC"/>
    <property type="match status" value="1"/>
</dbReference>
<evidence type="ECO:0000313" key="4">
    <source>
        <dbReference type="Proteomes" id="UP000199455"/>
    </source>
</evidence>